<evidence type="ECO:0000256" key="5">
    <source>
        <dbReference type="SAM" id="Phobius"/>
    </source>
</evidence>
<evidence type="ECO:0000313" key="9">
    <source>
        <dbReference type="Proteomes" id="UP001054902"/>
    </source>
</evidence>
<dbReference type="PANTHER" id="PTHR43731">
    <property type="entry name" value="RHOMBOID PROTEASE"/>
    <property type="match status" value="1"/>
</dbReference>
<feature type="domain" description="Peptidase S54 rhomboid" evidence="7">
    <location>
        <begin position="153"/>
        <end position="297"/>
    </location>
</feature>
<comment type="subcellular location">
    <subcellularLocation>
        <location evidence="1">Membrane</location>
        <topology evidence="1">Multi-pass membrane protein</topology>
    </subcellularLocation>
</comment>
<feature type="transmembrane region" description="Helical" evidence="5">
    <location>
        <begin position="194"/>
        <end position="212"/>
    </location>
</feature>
<evidence type="ECO:0000256" key="6">
    <source>
        <dbReference type="SAM" id="SignalP"/>
    </source>
</evidence>
<name>A0AAD3CLD5_9STRA</name>
<keyword evidence="9" id="KW-1185">Reference proteome</keyword>
<dbReference type="Pfam" id="PF01694">
    <property type="entry name" value="Rhomboid"/>
    <property type="match status" value="1"/>
</dbReference>
<sequence>MLLTYLRIIFLALICTGSAHQIRVFQKASLVDLEHLRVRGGGSYLQPNPNYINPNPKQSNEYSQYMQPTLGEIENDHFHRPIGNNPYTGSTSRPPKPLKEVAIEFFQQLYRTNQTMFYGVTLSLIVFIAWQIPQLNGVLQRNFVASNYNIKRGRIYTLVTSIVSHATLSHLLLNLYAFLAFGKSIQPLLNQNRISFGAYCIVAGVLANLFFLKVHPQGSCIGLSGVTLSLLALDAKLHPSKTISFLFRFIPIRLPAQYALTALLLWSTIGMMATLNGRNRDGVAHATHLFGLMYGIGVYELVKSGLWHRFILFQSKIRRKMAKKGKRLGS</sequence>
<keyword evidence="6" id="KW-0732">Signal</keyword>
<feature type="transmembrane region" description="Helical" evidence="5">
    <location>
        <begin position="116"/>
        <end position="135"/>
    </location>
</feature>
<protein>
    <recommendedName>
        <fullName evidence="7">Peptidase S54 rhomboid domain-containing protein</fullName>
    </recommendedName>
</protein>
<evidence type="ECO:0000256" key="2">
    <source>
        <dbReference type="ARBA" id="ARBA00022692"/>
    </source>
</evidence>
<accession>A0AAD3CLD5</accession>
<reference evidence="8 9" key="1">
    <citation type="journal article" date="2021" name="Sci. Rep.">
        <title>The genome of the diatom Chaetoceros tenuissimus carries an ancient integrated fragment of an extant virus.</title>
        <authorList>
            <person name="Hongo Y."/>
            <person name="Kimura K."/>
            <person name="Takaki Y."/>
            <person name="Yoshida Y."/>
            <person name="Baba S."/>
            <person name="Kobayashi G."/>
            <person name="Nagasaki K."/>
            <person name="Hano T."/>
            <person name="Tomaru Y."/>
        </authorList>
    </citation>
    <scope>NUCLEOTIDE SEQUENCE [LARGE SCALE GENOMIC DNA]</scope>
    <source>
        <strain evidence="8 9">NIES-3715</strain>
    </source>
</reference>
<feature type="chain" id="PRO_5042013032" description="Peptidase S54 rhomboid domain-containing protein" evidence="6">
    <location>
        <begin position="20"/>
        <end position="330"/>
    </location>
</feature>
<dbReference type="GO" id="GO:0016020">
    <property type="term" value="C:membrane"/>
    <property type="evidence" value="ECO:0007669"/>
    <property type="project" value="UniProtKB-SubCell"/>
</dbReference>
<gene>
    <name evidence="8" type="ORF">CTEN210_03363</name>
</gene>
<dbReference type="GO" id="GO:0004252">
    <property type="term" value="F:serine-type endopeptidase activity"/>
    <property type="evidence" value="ECO:0007669"/>
    <property type="project" value="InterPro"/>
</dbReference>
<feature type="transmembrane region" description="Helical" evidence="5">
    <location>
        <begin position="258"/>
        <end position="277"/>
    </location>
</feature>
<evidence type="ECO:0000256" key="3">
    <source>
        <dbReference type="ARBA" id="ARBA00022989"/>
    </source>
</evidence>
<feature type="signal peptide" evidence="6">
    <location>
        <begin position="1"/>
        <end position="19"/>
    </location>
</feature>
<dbReference type="InterPro" id="IPR050925">
    <property type="entry name" value="Rhomboid_protease_S54"/>
</dbReference>
<dbReference type="AlphaFoldDB" id="A0AAD3CLD5"/>
<evidence type="ECO:0000259" key="7">
    <source>
        <dbReference type="Pfam" id="PF01694"/>
    </source>
</evidence>
<keyword evidence="3 5" id="KW-1133">Transmembrane helix</keyword>
<dbReference type="InterPro" id="IPR035952">
    <property type="entry name" value="Rhomboid-like_sf"/>
</dbReference>
<feature type="transmembrane region" description="Helical" evidence="5">
    <location>
        <begin position="283"/>
        <end position="302"/>
    </location>
</feature>
<dbReference type="Gene3D" id="1.20.1540.10">
    <property type="entry name" value="Rhomboid-like"/>
    <property type="match status" value="1"/>
</dbReference>
<keyword evidence="4 5" id="KW-0472">Membrane</keyword>
<dbReference type="EMBL" id="BLLK01000022">
    <property type="protein sequence ID" value="GFH46889.1"/>
    <property type="molecule type" value="Genomic_DNA"/>
</dbReference>
<evidence type="ECO:0000256" key="1">
    <source>
        <dbReference type="ARBA" id="ARBA00004141"/>
    </source>
</evidence>
<evidence type="ECO:0000313" key="8">
    <source>
        <dbReference type="EMBL" id="GFH46889.1"/>
    </source>
</evidence>
<comment type="caution">
    <text evidence="8">The sequence shown here is derived from an EMBL/GenBank/DDBJ whole genome shotgun (WGS) entry which is preliminary data.</text>
</comment>
<dbReference type="InterPro" id="IPR022764">
    <property type="entry name" value="Peptidase_S54_rhomboid_dom"/>
</dbReference>
<dbReference type="Proteomes" id="UP001054902">
    <property type="component" value="Unassembled WGS sequence"/>
</dbReference>
<keyword evidence="2 5" id="KW-0812">Transmembrane</keyword>
<evidence type="ECO:0000256" key="4">
    <source>
        <dbReference type="ARBA" id="ARBA00023136"/>
    </source>
</evidence>
<feature type="transmembrane region" description="Helical" evidence="5">
    <location>
        <begin position="155"/>
        <end position="182"/>
    </location>
</feature>
<dbReference type="SUPFAM" id="SSF144091">
    <property type="entry name" value="Rhomboid-like"/>
    <property type="match status" value="1"/>
</dbReference>
<organism evidence="8 9">
    <name type="scientific">Chaetoceros tenuissimus</name>
    <dbReference type="NCBI Taxonomy" id="426638"/>
    <lineage>
        <taxon>Eukaryota</taxon>
        <taxon>Sar</taxon>
        <taxon>Stramenopiles</taxon>
        <taxon>Ochrophyta</taxon>
        <taxon>Bacillariophyta</taxon>
        <taxon>Coscinodiscophyceae</taxon>
        <taxon>Chaetocerotophycidae</taxon>
        <taxon>Chaetocerotales</taxon>
        <taxon>Chaetocerotaceae</taxon>
        <taxon>Chaetoceros</taxon>
    </lineage>
</organism>
<dbReference type="PANTHER" id="PTHR43731:SF34">
    <property type="entry name" value="PEPTIDASE S54 RHOMBOID DOMAIN-CONTAINING PROTEIN"/>
    <property type="match status" value="1"/>
</dbReference>
<proteinExistence type="predicted"/>